<reference evidence="1 2" key="1">
    <citation type="journal article" date="2023" name="ISME J.">
        <title>Cultivation and genomic characterization of novel and ubiquitous marine nitrite-oxidizing bacteria from the Nitrospirales.</title>
        <authorList>
            <person name="Mueller A.J."/>
            <person name="Daebeler A."/>
            <person name="Herbold C.W."/>
            <person name="Kirkegaard R.H."/>
            <person name="Daims H."/>
        </authorList>
    </citation>
    <scope>NUCLEOTIDE SEQUENCE [LARGE SCALE GENOMIC DNA]</scope>
    <source>
        <strain evidence="1 2">EB</strain>
    </source>
</reference>
<gene>
    <name evidence="1" type="ORF">PPG34_02800</name>
</gene>
<dbReference type="InterPro" id="IPR021457">
    <property type="entry name" value="DUF3108"/>
</dbReference>
<comment type="caution">
    <text evidence="1">The sequence shown here is derived from an EMBL/GenBank/DDBJ whole genome shotgun (WGS) entry which is preliminary data.</text>
</comment>
<keyword evidence="2" id="KW-1185">Reference proteome</keyword>
<evidence type="ECO:0000313" key="2">
    <source>
        <dbReference type="Proteomes" id="UP001250932"/>
    </source>
</evidence>
<proteinExistence type="predicted"/>
<dbReference type="Proteomes" id="UP001250932">
    <property type="component" value="Unassembled WGS sequence"/>
</dbReference>
<protein>
    <submittedName>
        <fullName evidence="1">DUF3108 domain-containing protein</fullName>
    </submittedName>
</protein>
<organism evidence="1 2">
    <name type="scientific">Candidatus Nitronereus thalassa</name>
    <dbReference type="NCBI Taxonomy" id="3020898"/>
    <lineage>
        <taxon>Bacteria</taxon>
        <taxon>Pseudomonadati</taxon>
        <taxon>Nitrospirota</taxon>
        <taxon>Nitrospiria</taxon>
        <taxon>Nitrospirales</taxon>
        <taxon>Nitrospiraceae</taxon>
        <taxon>Candidatus Nitronereus</taxon>
    </lineage>
</organism>
<dbReference type="EMBL" id="JAQOUE010000001">
    <property type="protein sequence ID" value="MDT7041262.1"/>
    <property type="molecule type" value="Genomic_DNA"/>
</dbReference>
<name>A0ABU3K4D1_9BACT</name>
<sequence length="252" mass="28473">MVVFCIGIWALPCFANNSENSEIYELPEESLQYSISLLGIPAGTATMETFSQTLANGLSVLQLNSTAKSNDFISLFFPVNNMVRSTVNAHTLLPLHLLFQRREGTRHEDFDITFDHEARQVTILKKGERRTMPIPNQTHDGLSCLYFLRQMSRLVPGQSVMLTIHHDKNNYEVEVQVETIELVQGPWGAAEAIRLLAVMPFRGIFLNEGNIRFWLTNDVQRIPLKMEARVIVGSVQAVLESWPGSPKSARLF</sequence>
<accession>A0ABU3K4D1</accession>
<dbReference type="Pfam" id="PF11306">
    <property type="entry name" value="DUF3108"/>
    <property type="match status" value="1"/>
</dbReference>
<evidence type="ECO:0000313" key="1">
    <source>
        <dbReference type="EMBL" id="MDT7041262.1"/>
    </source>
</evidence>